<feature type="compositionally biased region" description="Low complexity" evidence="1">
    <location>
        <begin position="299"/>
        <end position="310"/>
    </location>
</feature>
<feature type="region of interest" description="Disordered" evidence="1">
    <location>
        <begin position="1"/>
        <end position="29"/>
    </location>
</feature>
<reference evidence="2" key="1">
    <citation type="submission" date="2024-06" db="EMBL/GenBank/DDBJ databases">
        <authorList>
            <person name="Liu X."/>
            <person name="Lenzi L."/>
            <person name="Haldenby T S."/>
            <person name="Uol C."/>
        </authorList>
    </citation>
    <scope>NUCLEOTIDE SEQUENCE</scope>
</reference>
<organism evidence="2 3">
    <name type="scientific">Calicophoron daubneyi</name>
    <name type="common">Rumen fluke</name>
    <name type="synonym">Paramphistomum daubneyi</name>
    <dbReference type="NCBI Taxonomy" id="300641"/>
    <lineage>
        <taxon>Eukaryota</taxon>
        <taxon>Metazoa</taxon>
        <taxon>Spiralia</taxon>
        <taxon>Lophotrochozoa</taxon>
        <taxon>Platyhelminthes</taxon>
        <taxon>Trematoda</taxon>
        <taxon>Digenea</taxon>
        <taxon>Plagiorchiida</taxon>
        <taxon>Pronocephalata</taxon>
        <taxon>Paramphistomoidea</taxon>
        <taxon>Paramphistomidae</taxon>
        <taxon>Calicophoron</taxon>
    </lineage>
</organism>
<evidence type="ECO:0000256" key="1">
    <source>
        <dbReference type="SAM" id="MobiDB-lite"/>
    </source>
</evidence>
<proteinExistence type="predicted"/>
<feature type="compositionally biased region" description="Polar residues" evidence="1">
    <location>
        <begin position="315"/>
        <end position="332"/>
    </location>
</feature>
<feature type="region of interest" description="Disordered" evidence="1">
    <location>
        <begin position="293"/>
        <end position="332"/>
    </location>
</feature>
<feature type="compositionally biased region" description="Polar residues" evidence="1">
    <location>
        <begin position="70"/>
        <end position="88"/>
    </location>
</feature>
<sequence length="823" mass="89795">MLPFFARKPKSKHMKKSNSDSPKPHKANDHIMQFALDDQSKADSDVGRHKRCAFKTHSHHVAYLRRVRTRASSASPQPTSFTRRGQGASVTFESTLPTQVWQASPSPSPPPMGPPVPLDDRMVCSVSDDWSIRATEPLLRPRDSTGRGKRIDACLNSWLSDIDMDDSSDDDDETNPSGVSQASLSSCSSSDESLTGEHKQIRTTSSSTTTVTTDSGSSLDLVRTTTEETPVSNIRTKQSQRVFGKKSERVRKSGCEKKRRNFPTLTPSSSSSSSDEDLEALGWDEKTIAALTKRGKTRQPQQSQQQQQKQKQLKSRTGSSATTNQPCINSQVSHPHSCVLSRRANNPALAAGTNYQLMNCRLNNGARAICNSRGAPSQRTELLAVITSNYKPSREWEEQYKVLSAKKGDYVCVLSQPLSSRTSATKTNSTSTDNSNTNQPRPDRSKCDPNTWLYVRRWCVDHLVATGPPGFVPRHLCRLLPSTEIIRLWQQSQLSRTARTQTAMQVIPKLSDVSAPSMVCVQISGPDIMQSTINTSLARIQVSDNPLGGSIHSPSTNSTASVCVPNTFARNRIESGQLTSQTGPFLGHNQLPPPPPGFGSGGSLGSETEDRDSGRGPSSGSEWGSGRGGSSSVTLDRPAVEKTSSDTGLERRTGTSTERARNTKSAEESQLGWFAPDGSLWSFRDEEVCSHDSALQSPSVNDLTPQLQVKSLQYPSPAVETEEQFASPVTLTTRTGYTPVLEMRPAGTPTLYARRFPTTPQNGTDSLAASTTTCATVIENKSGSDPETSTCHDRTDTPDPTCWEPYKTVIHVNENCLEKFTLV</sequence>
<feature type="region of interest" description="Disordered" evidence="1">
    <location>
        <begin position="162"/>
        <end position="278"/>
    </location>
</feature>
<feature type="region of interest" description="Disordered" evidence="1">
    <location>
        <begin position="578"/>
        <end position="671"/>
    </location>
</feature>
<feature type="region of interest" description="Disordered" evidence="1">
    <location>
        <begin position="422"/>
        <end position="446"/>
    </location>
</feature>
<feature type="compositionally biased region" description="Basic and acidic residues" evidence="1">
    <location>
        <begin position="245"/>
        <end position="256"/>
    </location>
</feature>
<evidence type="ECO:0000313" key="2">
    <source>
        <dbReference type="EMBL" id="CAL5137301.1"/>
    </source>
</evidence>
<dbReference type="AlphaFoldDB" id="A0AAV2TKH0"/>
<feature type="compositionally biased region" description="Basic residues" evidence="1">
    <location>
        <begin position="7"/>
        <end position="16"/>
    </location>
</feature>
<dbReference type="EMBL" id="CAXLJL010000379">
    <property type="protein sequence ID" value="CAL5137301.1"/>
    <property type="molecule type" value="Genomic_DNA"/>
</dbReference>
<feature type="compositionally biased region" description="Polar residues" evidence="1">
    <location>
        <begin position="223"/>
        <end position="241"/>
    </location>
</feature>
<feature type="compositionally biased region" description="Basic and acidic residues" evidence="1">
    <location>
        <begin position="638"/>
        <end position="667"/>
    </location>
</feature>
<feature type="compositionally biased region" description="Low complexity" evidence="1">
    <location>
        <begin position="177"/>
        <end position="193"/>
    </location>
</feature>
<feature type="region of interest" description="Disordered" evidence="1">
    <location>
        <begin position="68"/>
        <end position="88"/>
    </location>
</feature>
<name>A0AAV2TKH0_CALDB</name>
<comment type="caution">
    <text evidence="2">The sequence shown here is derived from an EMBL/GenBank/DDBJ whole genome shotgun (WGS) entry which is preliminary data.</text>
</comment>
<feature type="compositionally biased region" description="Acidic residues" evidence="1">
    <location>
        <begin position="162"/>
        <end position="174"/>
    </location>
</feature>
<evidence type="ECO:0000313" key="3">
    <source>
        <dbReference type="Proteomes" id="UP001497525"/>
    </source>
</evidence>
<dbReference type="Proteomes" id="UP001497525">
    <property type="component" value="Unassembled WGS sequence"/>
</dbReference>
<gene>
    <name evidence="2" type="ORF">CDAUBV1_LOCUS11628</name>
</gene>
<feature type="compositionally biased region" description="Low complexity" evidence="1">
    <location>
        <begin position="203"/>
        <end position="218"/>
    </location>
</feature>
<protein>
    <submittedName>
        <fullName evidence="2">Uncharacterized protein</fullName>
    </submittedName>
</protein>
<accession>A0AAV2TKH0</accession>
<feature type="compositionally biased region" description="Low complexity" evidence="1">
    <location>
        <begin position="422"/>
        <end position="438"/>
    </location>
</feature>